<organism evidence="2 3">
    <name type="scientific">Sphingomonas sanguinis</name>
    <dbReference type="NCBI Taxonomy" id="33051"/>
    <lineage>
        <taxon>Bacteria</taxon>
        <taxon>Pseudomonadati</taxon>
        <taxon>Pseudomonadota</taxon>
        <taxon>Alphaproteobacteria</taxon>
        <taxon>Sphingomonadales</taxon>
        <taxon>Sphingomonadaceae</taxon>
        <taxon>Sphingomonas</taxon>
    </lineage>
</organism>
<accession>A0A7Y7USK8</accession>
<dbReference type="InterPro" id="IPR036390">
    <property type="entry name" value="WH_DNA-bd_sf"/>
</dbReference>
<gene>
    <name evidence="1" type="ORF">HKX05_00305</name>
    <name evidence="2" type="ORF">HLV41_13610</name>
</gene>
<protein>
    <submittedName>
        <fullName evidence="2">Rrf2 family transcriptional regulator</fullName>
    </submittedName>
</protein>
<dbReference type="Proteomes" id="UP000557656">
    <property type="component" value="Unassembled WGS sequence"/>
</dbReference>
<proteinExistence type="predicted"/>
<dbReference type="Proteomes" id="UP000531581">
    <property type="component" value="Unassembled WGS sequence"/>
</dbReference>
<dbReference type="PANTHER" id="PTHR33221">
    <property type="entry name" value="WINGED HELIX-TURN-HELIX TRANSCRIPTIONAL REGULATOR, RRF2 FAMILY"/>
    <property type="match status" value="1"/>
</dbReference>
<reference evidence="3 4" key="1">
    <citation type="submission" date="2020-05" db="EMBL/GenBank/DDBJ databases">
        <title>Draft Genome Sequences of Sphingomonas sp. Isolated from the International Space Station.</title>
        <authorList>
            <person name="Bijlani S."/>
            <person name="Singh N.K."/>
            <person name="Mason C.E."/>
            <person name="Wang C.C."/>
            <person name="Venkateswaran K."/>
        </authorList>
    </citation>
    <scope>NUCLEOTIDE SEQUENCE [LARGE SCALE GENOMIC DNA]</scope>
    <source>
        <strain evidence="1 4">IIF7SW-B5</strain>
        <strain evidence="2">ISS-IIF7SWP</strain>
    </source>
</reference>
<dbReference type="EMBL" id="JABEOV010000001">
    <property type="protein sequence ID" value="NNG51794.1"/>
    <property type="molecule type" value="Genomic_DNA"/>
</dbReference>
<evidence type="ECO:0000313" key="1">
    <source>
        <dbReference type="EMBL" id="NNG51794.1"/>
    </source>
</evidence>
<dbReference type="SUPFAM" id="SSF46785">
    <property type="entry name" value="Winged helix' DNA-binding domain"/>
    <property type="match status" value="1"/>
</dbReference>
<dbReference type="GO" id="GO:0005829">
    <property type="term" value="C:cytosol"/>
    <property type="evidence" value="ECO:0007669"/>
    <property type="project" value="TreeGrafter"/>
</dbReference>
<sequence>MPTSTRFVVSLHMLALMAEHGDAPLRSEDIAVSVNSNAAVVRALLLRLAAAGLTRSQLGNRGGAMLAKPSADIRLVEVYQAVEDRNFFAFHRQPPEGEGLIDRHITASLETMLTPVREALEDKLAGLTLDDVLDEIHAQAGSGSGGLDQIQIGRARIGKERPQAVG</sequence>
<evidence type="ECO:0000313" key="2">
    <source>
        <dbReference type="EMBL" id="NVP32083.1"/>
    </source>
</evidence>
<comment type="caution">
    <text evidence="2">The sequence shown here is derived from an EMBL/GenBank/DDBJ whole genome shotgun (WGS) entry which is preliminary data.</text>
</comment>
<name>A0A7Y7USK8_9SPHN</name>
<dbReference type="GO" id="GO:0003700">
    <property type="term" value="F:DNA-binding transcription factor activity"/>
    <property type="evidence" value="ECO:0007669"/>
    <property type="project" value="TreeGrafter"/>
</dbReference>
<dbReference type="InterPro" id="IPR036388">
    <property type="entry name" value="WH-like_DNA-bd_sf"/>
</dbReference>
<dbReference type="PANTHER" id="PTHR33221:SF15">
    <property type="entry name" value="HTH-TYPE TRANSCRIPTIONAL REGULATOR YWGB-RELATED"/>
    <property type="match status" value="1"/>
</dbReference>
<dbReference type="AlphaFoldDB" id="A0A7Y7USK8"/>
<keyword evidence="4" id="KW-1185">Reference proteome</keyword>
<dbReference type="Gene3D" id="1.10.10.10">
    <property type="entry name" value="Winged helix-like DNA-binding domain superfamily/Winged helix DNA-binding domain"/>
    <property type="match status" value="1"/>
</dbReference>
<dbReference type="PROSITE" id="PS51197">
    <property type="entry name" value="HTH_RRF2_2"/>
    <property type="match status" value="1"/>
</dbReference>
<evidence type="ECO:0000313" key="3">
    <source>
        <dbReference type="Proteomes" id="UP000531581"/>
    </source>
</evidence>
<dbReference type="Pfam" id="PF02082">
    <property type="entry name" value="Rrf2"/>
    <property type="match status" value="1"/>
</dbReference>
<dbReference type="RefSeq" id="WP_082795170.1">
    <property type="nucleotide sequence ID" value="NZ_JABEOW010000005.1"/>
</dbReference>
<dbReference type="EMBL" id="JABYQV010000011">
    <property type="protein sequence ID" value="NVP32083.1"/>
    <property type="molecule type" value="Genomic_DNA"/>
</dbReference>
<evidence type="ECO:0000313" key="4">
    <source>
        <dbReference type="Proteomes" id="UP000557656"/>
    </source>
</evidence>
<dbReference type="InterPro" id="IPR000944">
    <property type="entry name" value="Tscrpt_reg_Rrf2"/>
</dbReference>